<dbReference type="EMBL" id="CP066681">
    <property type="protein sequence ID" value="QQG36458.1"/>
    <property type="molecule type" value="Genomic_DNA"/>
</dbReference>
<name>A0A7T5R2P1_9BACT</name>
<protein>
    <submittedName>
        <fullName evidence="2">Uncharacterized protein</fullName>
    </submittedName>
</protein>
<feature type="region of interest" description="Disordered" evidence="1">
    <location>
        <begin position="107"/>
        <end position="161"/>
    </location>
</feature>
<sequence length="404" mass="42601">MQKEEGKMAAEPTLGVITKVKLGAFATEMGVKYPEQRGAILSLQDTLEQRLPPSIQNQITERLNRDADGTLAKARSIIEKDPKILDAINKDPMKLAQIMGVTAPQAPAVAASAEPPRKIEGASGANAPARPEQQPQGGSAPAAVAAAPPAKPLSQAEMSDRQALNEAAMRISKMTGFEEFAAKAQKSQSLEQAMDAMMGDKKLSAADRLKSLKEIESDPEFFVKANKAIEDIPPQMRDNVFSQIAENPALGRQALSGDGGAKMQLMMGGMFGGGGKGFSNLFGGEGGGLGEMLSKILPKLLEGLQQALAPIMQGIGKMMNSSGLMGGMGNGQGQVMNNFARTIDQTMGSDIRNKPYVDANRPEQPAMTLAQRAAEVPAPDARAEPATAPAESRRLPGVQNQTGL</sequence>
<accession>A0A7T5R2P1</accession>
<evidence type="ECO:0000313" key="2">
    <source>
        <dbReference type="EMBL" id="QQG36458.1"/>
    </source>
</evidence>
<evidence type="ECO:0000256" key="1">
    <source>
        <dbReference type="SAM" id="MobiDB-lite"/>
    </source>
</evidence>
<feature type="region of interest" description="Disordered" evidence="1">
    <location>
        <begin position="350"/>
        <end position="404"/>
    </location>
</feature>
<evidence type="ECO:0000313" key="3">
    <source>
        <dbReference type="Proteomes" id="UP000595362"/>
    </source>
</evidence>
<dbReference type="AlphaFoldDB" id="A0A7T5R2P1"/>
<reference evidence="2 3" key="1">
    <citation type="submission" date="2020-07" db="EMBL/GenBank/DDBJ databases">
        <title>Huge and variable diversity of episymbiotic CPR bacteria and DPANN archaea in groundwater ecosystems.</title>
        <authorList>
            <person name="He C.Y."/>
            <person name="Keren R."/>
            <person name="Whittaker M."/>
            <person name="Farag I.F."/>
            <person name="Doudna J."/>
            <person name="Cate J.H.D."/>
            <person name="Banfield J.F."/>
        </authorList>
    </citation>
    <scope>NUCLEOTIDE SEQUENCE [LARGE SCALE GENOMIC DNA]</scope>
    <source>
        <strain evidence="2">NC_groundwater_70_Ag_B-0.1um_54_66</strain>
    </source>
</reference>
<proteinExistence type="predicted"/>
<organism evidence="2 3">
    <name type="scientific">Micavibrio aeruginosavorus</name>
    <dbReference type="NCBI Taxonomy" id="349221"/>
    <lineage>
        <taxon>Bacteria</taxon>
        <taxon>Pseudomonadati</taxon>
        <taxon>Bdellovibrionota</taxon>
        <taxon>Bdellovibrionia</taxon>
        <taxon>Bdellovibrionales</taxon>
        <taxon>Pseudobdellovibrionaceae</taxon>
        <taxon>Micavibrio</taxon>
    </lineage>
</organism>
<gene>
    <name evidence="2" type="ORF">HYS17_01305</name>
</gene>
<dbReference type="Proteomes" id="UP000595362">
    <property type="component" value="Chromosome"/>
</dbReference>